<feature type="region of interest" description="Disordered" evidence="1">
    <location>
        <begin position="152"/>
        <end position="247"/>
    </location>
</feature>
<gene>
    <name evidence="2" type="ORF">EZS28_012575</name>
</gene>
<feature type="compositionally biased region" description="Basic and acidic residues" evidence="1">
    <location>
        <begin position="67"/>
        <end position="86"/>
    </location>
</feature>
<evidence type="ECO:0000313" key="2">
    <source>
        <dbReference type="EMBL" id="KAA6391901.1"/>
    </source>
</evidence>
<name>A0A5J4WAH4_9EUKA</name>
<dbReference type="AlphaFoldDB" id="A0A5J4WAH4"/>
<comment type="caution">
    <text evidence="2">The sequence shown here is derived from an EMBL/GenBank/DDBJ whole genome shotgun (WGS) entry which is preliminary data.</text>
</comment>
<protein>
    <submittedName>
        <fullName evidence="2">Uncharacterized protein</fullName>
    </submittedName>
</protein>
<feature type="compositionally biased region" description="Polar residues" evidence="1">
    <location>
        <begin position="101"/>
        <end position="110"/>
    </location>
</feature>
<dbReference type="EMBL" id="SNRW01002726">
    <property type="protein sequence ID" value="KAA6391901.1"/>
    <property type="molecule type" value="Genomic_DNA"/>
</dbReference>
<proteinExistence type="predicted"/>
<reference evidence="2 3" key="1">
    <citation type="submission" date="2019-03" db="EMBL/GenBank/DDBJ databases">
        <title>Single cell metagenomics reveals metabolic interactions within the superorganism composed of flagellate Streblomastix strix and complex community of Bacteroidetes bacteria on its surface.</title>
        <authorList>
            <person name="Treitli S.C."/>
            <person name="Kolisko M."/>
            <person name="Husnik F."/>
            <person name="Keeling P."/>
            <person name="Hampl V."/>
        </authorList>
    </citation>
    <scope>NUCLEOTIDE SEQUENCE [LARGE SCALE GENOMIC DNA]</scope>
    <source>
        <strain evidence="2">ST1C</strain>
    </source>
</reference>
<organism evidence="2 3">
    <name type="scientific">Streblomastix strix</name>
    <dbReference type="NCBI Taxonomy" id="222440"/>
    <lineage>
        <taxon>Eukaryota</taxon>
        <taxon>Metamonada</taxon>
        <taxon>Preaxostyla</taxon>
        <taxon>Oxymonadida</taxon>
        <taxon>Streblomastigidae</taxon>
        <taxon>Streblomastix</taxon>
    </lineage>
</organism>
<sequence length="272" mass="32412">MTQKMTQRHFNLQKQQDKNLEIDSQGIEIDPFHRATRVQDMIPLAKDVNRENDQDRDVIQDRETIKVSRKTGMDIDRNQNENETRGKPRGRSRGAFRGRDQNCQGRGQCNQDRDQLYQERYREMQMQNRYTKQNFSKPKNPLNWNRRHQYVDKNSDEGWDDNPNDDWTKRTQMQKDPSDNHNDRDSTWTEDEVPQHHVATPQPKQPAQQTQRVQQIQVQPKQQVPVLVQRKKGRKDQPPSQDEIDEQEIIQERLAALQKEKEEMSISDSDND</sequence>
<feature type="compositionally biased region" description="Basic residues" evidence="1">
    <location>
        <begin position="87"/>
        <end position="96"/>
    </location>
</feature>
<dbReference type="Proteomes" id="UP000324800">
    <property type="component" value="Unassembled WGS sequence"/>
</dbReference>
<feature type="compositionally biased region" description="Basic and acidic residues" evidence="1">
    <location>
        <begin position="176"/>
        <end position="187"/>
    </location>
</feature>
<feature type="compositionally biased region" description="Low complexity" evidence="1">
    <location>
        <begin position="198"/>
        <end position="228"/>
    </location>
</feature>
<evidence type="ECO:0000256" key="1">
    <source>
        <dbReference type="SAM" id="MobiDB-lite"/>
    </source>
</evidence>
<evidence type="ECO:0000313" key="3">
    <source>
        <dbReference type="Proteomes" id="UP000324800"/>
    </source>
</evidence>
<feature type="region of interest" description="Disordered" evidence="1">
    <location>
        <begin position="67"/>
        <end position="113"/>
    </location>
</feature>
<accession>A0A5J4WAH4</accession>